<keyword evidence="4" id="KW-1003">Cell membrane</keyword>
<keyword evidence="8" id="KW-0378">Hydrolase</keyword>
<dbReference type="GO" id="GO:0071972">
    <property type="term" value="F:peptidoglycan L,D-transpeptidase activity"/>
    <property type="evidence" value="ECO:0007669"/>
    <property type="project" value="TreeGrafter"/>
</dbReference>
<dbReference type="SUPFAM" id="SSF56519">
    <property type="entry name" value="Penicillin binding protein dimerisation domain"/>
    <property type="match status" value="1"/>
</dbReference>
<dbReference type="InterPro" id="IPR005311">
    <property type="entry name" value="PBP_dimer"/>
</dbReference>
<dbReference type="GO" id="GO:0071555">
    <property type="term" value="P:cell wall organization"/>
    <property type="evidence" value="ECO:0007669"/>
    <property type="project" value="UniProtKB-KW"/>
</dbReference>
<organism evidence="17 18">
    <name type="scientific">Bellilinea caldifistulae</name>
    <dbReference type="NCBI Taxonomy" id="360411"/>
    <lineage>
        <taxon>Bacteria</taxon>
        <taxon>Bacillati</taxon>
        <taxon>Chloroflexota</taxon>
        <taxon>Anaerolineae</taxon>
        <taxon>Anaerolineales</taxon>
        <taxon>Anaerolineaceae</taxon>
        <taxon>Bellilinea</taxon>
    </lineage>
</organism>
<dbReference type="SUPFAM" id="SSF56601">
    <property type="entry name" value="beta-lactamase/transpeptidase-like"/>
    <property type="match status" value="1"/>
</dbReference>
<gene>
    <name evidence="17" type="ORF">AC812_13520</name>
</gene>
<dbReference type="Proteomes" id="UP000050514">
    <property type="component" value="Unassembled WGS sequence"/>
</dbReference>
<dbReference type="GO" id="GO:0008360">
    <property type="term" value="P:regulation of cell shape"/>
    <property type="evidence" value="ECO:0007669"/>
    <property type="project" value="UniProtKB-KW"/>
</dbReference>
<dbReference type="InterPro" id="IPR017790">
    <property type="entry name" value="Penicillin-binding_protein_2"/>
</dbReference>
<keyword evidence="7 14" id="KW-0812">Transmembrane</keyword>
<evidence type="ECO:0000313" key="17">
    <source>
        <dbReference type="EMBL" id="KPL73808.1"/>
    </source>
</evidence>
<reference evidence="17 18" key="1">
    <citation type="submission" date="2015-07" db="EMBL/GenBank/DDBJ databases">
        <title>Draft genome of Bellilinea caldifistulae DSM 17877.</title>
        <authorList>
            <person name="Hemp J."/>
            <person name="Ward L.M."/>
            <person name="Pace L.A."/>
            <person name="Fischer W.W."/>
        </authorList>
    </citation>
    <scope>NUCLEOTIDE SEQUENCE [LARGE SCALE GENOMIC DNA]</scope>
    <source>
        <strain evidence="17 18">GOMI-1</strain>
    </source>
</reference>
<evidence type="ECO:0000256" key="11">
    <source>
        <dbReference type="ARBA" id="ARBA00022989"/>
    </source>
</evidence>
<dbReference type="STRING" id="360411.AC812_13520"/>
<dbReference type="InterPro" id="IPR036138">
    <property type="entry name" value="PBP_dimer_sf"/>
</dbReference>
<comment type="similarity">
    <text evidence="3">Belongs to the transpeptidase family.</text>
</comment>
<evidence type="ECO:0000256" key="12">
    <source>
        <dbReference type="ARBA" id="ARBA00023136"/>
    </source>
</evidence>
<dbReference type="Gene3D" id="3.90.1310.10">
    <property type="entry name" value="Penicillin-binding protein 2a (Domain 2)"/>
    <property type="match status" value="1"/>
</dbReference>
<protein>
    <recommendedName>
        <fullName evidence="19">Penicillin-binding protein 2</fullName>
    </recommendedName>
</protein>
<dbReference type="PATRIC" id="fig|360411.5.peg.2395"/>
<evidence type="ECO:0000256" key="13">
    <source>
        <dbReference type="ARBA" id="ARBA00023316"/>
    </source>
</evidence>
<dbReference type="EMBL" id="LGHJ01000019">
    <property type="protein sequence ID" value="KPL73808.1"/>
    <property type="molecule type" value="Genomic_DNA"/>
</dbReference>
<name>A0A0P6X340_9CHLR</name>
<evidence type="ECO:0000256" key="7">
    <source>
        <dbReference type="ARBA" id="ARBA00022692"/>
    </source>
</evidence>
<comment type="caution">
    <text evidence="17">The sequence shown here is derived from an EMBL/GenBank/DDBJ whole genome shotgun (WGS) entry which is preliminary data.</text>
</comment>
<dbReference type="GO" id="GO:0006508">
    <property type="term" value="P:proteolysis"/>
    <property type="evidence" value="ECO:0007669"/>
    <property type="project" value="UniProtKB-KW"/>
</dbReference>
<evidence type="ECO:0008006" key="19">
    <source>
        <dbReference type="Google" id="ProtNLM"/>
    </source>
</evidence>
<dbReference type="GO" id="GO:0005886">
    <property type="term" value="C:plasma membrane"/>
    <property type="evidence" value="ECO:0007669"/>
    <property type="project" value="UniProtKB-SubCell"/>
</dbReference>
<sequence length="694" mass="76935">MNENTPSPAPQFLSGWRLIMTYLVIGGVIAFYLFRLFTIQILQSEAYLIRAEDNRTNIVRLPTQRGLIFDRNGTVLARNIASYNVVIIPANLPTDEGAVQEVYRRLSSLINVPVNNGEINEETVRNFTPCFNDLGIAQIVFIGDSLAPFSPVRVKCNIDETTAMVIREKSADLPGVEIEIEPIRDYPTGVLTSTIVGFLGPIPAIEQDYWENLGFVANRDKVGYAGVENSLNDVLMGKNGRRVVEVDNAGKIIRDVEPPIEPVPGNNIHLTIDVRLQAAARAALLNNMQFYNIRVGDPDRYTQGVVIVMDVRTGEILALVSHPTFENNRMARFIPAYYYEQLTRDPARPLFNHAISAEHSPGSVYKLATAIGALNEGVVTPEQEIFDPGVITLEQRFAPNDPRPRFEEYVCYTYKTTGKGHDQVNFVKGVGVSCNVYFYKLGGGYQNEVPNGGLGVWRLKEYAQALGYGRTFGIELPGEADGLVPDPTWKRRTVGENWATGDTYLAAVGEGYDLATPLQVLVSAATIANNGRMMKPTLIKEITNSEGEVIRPFVPQVIWDITKDPVINIYDENFFQTGEKKTVQPWVLEEVRKGMRYTTVEGTASLIFAGATFESAGKTGTAEYCDNVAREKGLCQRGNWPSHAWYVGFAPYNNPEIAVVAFVYNGGEGAVLAAPVVRRTMEAYFDLKKIDEGE</sequence>
<dbReference type="GO" id="GO:0008658">
    <property type="term" value="F:penicillin binding"/>
    <property type="evidence" value="ECO:0007669"/>
    <property type="project" value="InterPro"/>
</dbReference>
<dbReference type="Pfam" id="PF03717">
    <property type="entry name" value="PBP_dimer"/>
    <property type="match status" value="1"/>
</dbReference>
<keyword evidence="11 14" id="KW-1133">Transmembrane helix</keyword>
<evidence type="ECO:0000256" key="4">
    <source>
        <dbReference type="ARBA" id="ARBA00022475"/>
    </source>
</evidence>
<evidence type="ECO:0000256" key="5">
    <source>
        <dbReference type="ARBA" id="ARBA00022519"/>
    </source>
</evidence>
<evidence type="ECO:0000259" key="15">
    <source>
        <dbReference type="Pfam" id="PF00905"/>
    </source>
</evidence>
<dbReference type="PANTHER" id="PTHR30627:SF2">
    <property type="entry name" value="PEPTIDOGLYCAN D,D-TRANSPEPTIDASE MRDA"/>
    <property type="match status" value="1"/>
</dbReference>
<dbReference type="RefSeq" id="WP_061917354.1">
    <property type="nucleotide sequence ID" value="NZ_DF967971.1"/>
</dbReference>
<dbReference type="InterPro" id="IPR001460">
    <property type="entry name" value="PCN-bd_Tpept"/>
</dbReference>
<evidence type="ECO:0000256" key="8">
    <source>
        <dbReference type="ARBA" id="ARBA00022801"/>
    </source>
</evidence>
<keyword evidence="12 14" id="KW-0472">Membrane</keyword>
<evidence type="ECO:0000313" key="18">
    <source>
        <dbReference type="Proteomes" id="UP000050514"/>
    </source>
</evidence>
<dbReference type="Pfam" id="PF00905">
    <property type="entry name" value="Transpeptidase"/>
    <property type="match status" value="1"/>
</dbReference>
<dbReference type="OrthoDB" id="9770103at2"/>
<dbReference type="GO" id="GO:0009252">
    <property type="term" value="P:peptidoglycan biosynthetic process"/>
    <property type="evidence" value="ECO:0007669"/>
    <property type="project" value="UniProtKB-KW"/>
</dbReference>
<proteinExistence type="inferred from homology"/>
<comment type="subcellular location">
    <subcellularLocation>
        <location evidence="2">Cell membrane</location>
    </subcellularLocation>
    <subcellularLocation>
        <location evidence="1">Membrane</location>
        <topology evidence="1">Single-pass membrane protein</topology>
    </subcellularLocation>
</comment>
<evidence type="ECO:0000256" key="3">
    <source>
        <dbReference type="ARBA" id="ARBA00007171"/>
    </source>
</evidence>
<dbReference type="Gene3D" id="3.40.710.10">
    <property type="entry name" value="DD-peptidase/beta-lactamase superfamily"/>
    <property type="match status" value="1"/>
</dbReference>
<keyword evidence="13" id="KW-0961">Cell wall biogenesis/degradation</keyword>
<dbReference type="NCBIfam" id="TIGR03423">
    <property type="entry name" value="pbp2_mrdA"/>
    <property type="match status" value="1"/>
</dbReference>
<dbReference type="InterPro" id="IPR012338">
    <property type="entry name" value="Beta-lactam/transpept-like"/>
</dbReference>
<evidence type="ECO:0000256" key="10">
    <source>
        <dbReference type="ARBA" id="ARBA00022984"/>
    </source>
</evidence>
<dbReference type="InterPro" id="IPR050515">
    <property type="entry name" value="Beta-lactam/transpept"/>
</dbReference>
<dbReference type="GO" id="GO:0009002">
    <property type="term" value="F:serine-type D-Ala-D-Ala carboxypeptidase activity"/>
    <property type="evidence" value="ECO:0007669"/>
    <property type="project" value="InterPro"/>
</dbReference>
<dbReference type="AlphaFoldDB" id="A0A0P6X340"/>
<feature type="transmembrane region" description="Helical" evidence="14">
    <location>
        <begin position="15"/>
        <end position="34"/>
    </location>
</feature>
<keyword evidence="10" id="KW-0573">Peptidoglycan synthesis</keyword>
<evidence type="ECO:0000256" key="9">
    <source>
        <dbReference type="ARBA" id="ARBA00022960"/>
    </source>
</evidence>
<dbReference type="PANTHER" id="PTHR30627">
    <property type="entry name" value="PEPTIDOGLYCAN D,D-TRANSPEPTIDASE"/>
    <property type="match status" value="1"/>
</dbReference>
<evidence type="ECO:0000259" key="16">
    <source>
        <dbReference type="Pfam" id="PF03717"/>
    </source>
</evidence>
<evidence type="ECO:0000256" key="2">
    <source>
        <dbReference type="ARBA" id="ARBA00004236"/>
    </source>
</evidence>
<keyword evidence="9" id="KW-0133">Cell shape</keyword>
<evidence type="ECO:0000256" key="14">
    <source>
        <dbReference type="SAM" id="Phobius"/>
    </source>
</evidence>
<keyword evidence="5" id="KW-0997">Cell inner membrane</keyword>
<accession>A0A0P6X340</accession>
<evidence type="ECO:0000256" key="1">
    <source>
        <dbReference type="ARBA" id="ARBA00004167"/>
    </source>
</evidence>
<feature type="domain" description="Penicillin-binding protein dimerisation" evidence="16">
    <location>
        <begin position="62"/>
        <end position="255"/>
    </location>
</feature>
<keyword evidence="18" id="KW-1185">Reference proteome</keyword>
<evidence type="ECO:0000256" key="6">
    <source>
        <dbReference type="ARBA" id="ARBA00022670"/>
    </source>
</evidence>
<keyword evidence="6" id="KW-0645">Protease</keyword>
<feature type="domain" description="Penicillin-binding protein transpeptidase" evidence="15">
    <location>
        <begin position="304"/>
        <end position="682"/>
    </location>
</feature>